<evidence type="ECO:0000256" key="4">
    <source>
        <dbReference type="ARBA" id="ARBA00023136"/>
    </source>
</evidence>
<dbReference type="InterPro" id="IPR050367">
    <property type="entry name" value="APC_superfamily"/>
</dbReference>
<dbReference type="PANTHER" id="PTHR42770">
    <property type="entry name" value="AMINO ACID TRANSPORTER-RELATED"/>
    <property type="match status" value="1"/>
</dbReference>
<feature type="domain" description="Amino acid permease/ SLC12A" evidence="7">
    <location>
        <begin position="64"/>
        <end position="451"/>
    </location>
</feature>
<feature type="transmembrane region" description="Helical" evidence="6">
    <location>
        <begin position="129"/>
        <end position="155"/>
    </location>
</feature>
<feature type="region of interest" description="Disordered" evidence="5">
    <location>
        <begin position="1"/>
        <end position="24"/>
    </location>
</feature>
<dbReference type="GO" id="GO:0055085">
    <property type="term" value="P:transmembrane transport"/>
    <property type="evidence" value="ECO:0007669"/>
    <property type="project" value="InterPro"/>
</dbReference>
<feature type="transmembrane region" description="Helical" evidence="6">
    <location>
        <begin position="325"/>
        <end position="352"/>
    </location>
</feature>
<evidence type="ECO:0000256" key="5">
    <source>
        <dbReference type="SAM" id="MobiDB-lite"/>
    </source>
</evidence>
<dbReference type="Pfam" id="PF00324">
    <property type="entry name" value="AA_permease"/>
    <property type="match status" value="1"/>
</dbReference>
<evidence type="ECO:0000256" key="2">
    <source>
        <dbReference type="ARBA" id="ARBA00022692"/>
    </source>
</evidence>
<dbReference type="PANTHER" id="PTHR42770:SF8">
    <property type="entry name" value="PUTRESCINE IMPORTER PUUP"/>
    <property type="match status" value="1"/>
</dbReference>
<accession>A0A150LLL8</accession>
<feature type="transmembrane region" description="Helical" evidence="6">
    <location>
        <begin position="235"/>
        <end position="255"/>
    </location>
</feature>
<feature type="transmembrane region" description="Helical" evidence="6">
    <location>
        <begin position="373"/>
        <end position="392"/>
    </location>
</feature>
<evidence type="ECO:0000256" key="1">
    <source>
        <dbReference type="ARBA" id="ARBA00004141"/>
    </source>
</evidence>
<organism evidence="8 9">
    <name type="scientific">Saccharococcus caldoxylosilyticus</name>
    <dbReference type="NCBI Taxonomy" id="81408"/>
    <lineage>
        <taxon>Bacteria</taxon>
        <taxon>Bacillati</taxon>
        <taxon>Bacillota</taxon>
        <taxon>Bacilli</taxon>
        <taxon>Bacillales</taxon>
        <taxon>Anoxybacillaceae</taxon>
        <taxon>Saccharococcus</taxon>
    </lineage>
</organism>
<feature type="transmembrane region" description="Helical" evidence="6">
    <location>
        <begin position="167"/>
        <end position="185"/>
    </location>
</feature>
<dbReference type="EMBL" id="LQYS01000052">
    <property type="protein sequence ID" value="KYD13154.1"/>
    <property type="molecule type" value="Genomic_DNA"/>
</dbReference>
<proteinExistence type="predicted"/>
<dbReference type="PATRIC" id="fig|81408.3.peg.3882"/>
<dbReference type="AlphaFoldDB" id="A0A150LLL8"/>
<dbReference type="Gene3D" id="1.20.1740.10">
    <property type="entry name" value="Amino acid/polyamine transporter I"/>
    <property type="match status" value="1"/>
</dbReference>
<name>A0A150LLL8_9BACL</name>
<dbReference type="PIRSF" id="PIRSF006060">
    <property type="entry name" value="AA_transporter"/>
    <property type="match status" value="1"/>
</dbReference>
<dbReference type="InterPro" id="IPR004841">
    <property type="entry name" value="AA-permease/SLC12A_dom"/>
</dbReference>
<feature type="transmembrane region" description="Helical" evidence="6">
    <location>
        <begin position="398"/>
        <end position="418"/>
    </location>
</feature>
<comment type="caution">
    <text evidence="8">The sequence shown here is derived from an EMBL/GenBank/DDBJ whole genome shotgun (WGS) entry which is preliminary data.</text>
</comment>
<feature type="transmembrane region" description="Helical" evidence="6">
    <location>
        <begin position="86"/>
        <end position="108"/>
    </location>
</feature>
<feature type="transmembrane region" description="Helical" evidence="6">
    <location>
        <begin position="454"/>
        <end position="474"/>
    </location>
</feature>
<dbReference type="GO" id="GO:0016020">
    <property type="term" value="C:membrane"/>
    <property type="evidence" value="ECO:0007669"/>
    <property type="project" value="UniProtKB-SubCell"/>
</dbReference>
<evidence type="ECO:0000313" key="8">
    <source>
        <dbReference type="EMBL" id="KYD13154.1"/>
    </source>
</evidence>
<feature type="transmembrane region" description="Helical" evidence="6">
    <location>
        <begin position="276"/>
        <end position="298"/>
    </location>
</feature>
<keyword evidence="2 6" id="KW-0812">Transmembrane</keyword>
<protein>
    <recommendedName>
        <fullName evidence="7">Amino acid permease/ SLC12A domain-containing protein</fullName>
    </recommendedName>
</protein>
<feature type="transmembrane region" description="Helical" evidence="6">
    <location>
        <begin position="54"/>
        <end position="80"/>
    </location>
</feature>
<comment type="subcellular location">
    <subcellularLocation>
        <location evidence="1">Membrane</location>
        <topology evidence="1">Multi-pass membrane protein</topology>
    </subcellularLocation>
</comment>
<evidence type="ECO:0000256" key="6">
    <source>
        <dbReference type="SAM" id="Phobius"/>
    </source>
</evidence>
<reference evidence="8 9" key="1">
    <citation type="submission" date="2016-01" db="EMBL/GenBank/DDBJ databases">
        <title>Draft Genome Sequences of Seven Thermophilic Sporeformers Isolated from Foods.</title>
        <authorList>
            <person name="Berendsen E.M."/>
            <person name="Wells-Bennik M.H."/>
            <person name="Krawcyk A.O."/>
            <person name="De Jong A."/>
            <person name="Holsappel S."/>
            <person name="Eijlander R.T."/>
            <person name="Kuipers O.P."/>
        </authorList>
    </citation>
    <scope>NUCLEOTIDE SEQUENCE [LARGE SCALE GENOMIC DNA]</scope>
    <source>
        <strain evidence="8 9">B4119</strain>
    </source>
</reference>
<evidence type="ECO:0000256" key="3">
    <source>
        <dbReference type="ARBA" id="ARBA00022989"/>
    </source>
</evidence>
<sequence>MLEKLTIDKEEGEGDEDGTTCLIENGTGRQTDTLGIIKERVLKMEKTQKLKRTLTLFQVVFLGLAWMTPMIFFTSFGILFEASKGMLTAAYMLAFIAIFFTASSYGKMAKAFPVSGSALTYITKAMNPFVGFLVGWAILLDYFFSCIIAVLMFGINLHAQFPSIPTYVWIIVLDIVIMIINIIGVKSSANVSRVFVIMQIIFIAIFCSTVLNHLLRTGSATTVSSLSSPFIMNSHVTFSNILAGASIVCFSFLGFDSITTMAEETINPKKNIPRAIMIIIVIAAVLYFTTSYLIQLAYPHFTFQNPDSAGFELAKTVGGNLISSLFTFVLIFAILTQGVSSMTTVSRLLYVMGRNALLPKKSFGYVHPKFKTPVFNIVIVSILSLLALVIDLDTCIKFVNFGALVAFMFVNLSVIAHYFIKEKQRSLQQFISYLLFPLIGAGFIFYLLTLLDKWSLLLGSAWLVIGFVYLAIIIKKPYEQEGKEKKAVI</sequence>
<keyword evidence="4 6" id="KW-0472">Membrane</keyword>
<evidence type="ECO:0000259" key="7">
    <source>
        <dbReference type="Pfam" id="PF00324"/>
    </source>
</evidence>
<feature type="transmembrane region" description="Helical" evidence="6">
    <location>
        <begin position="194"/>
        <end position="215"/>
    </location>
</feature>
<feature type="transmembrane region" description="Helical" evidence="6">
    <location>
        <begin position="430"/>
        <end position="448"/>
    </location>
</feature>
<keyword evidence="3 6" id="KW-1133">Transmembrane helix</keyword>
<dbReference type="Proteomes" id="UP000075455">
    <property type="component" value="Unassembled WGS sequence"/>
</dbReference>
<gene>
    <name evidence="8" type="ORF">B4119_1693</name>
</gene>
<evidence type="ECO:0000313" key="9">
    <source>
        <dbReference type="Proteomes" id="UP000075455"/>
    </source>
</evidence>